<evidence type="ECO:0000313" key="1">
    <source>
        <dbReference type="EMBL" id="MFC0273568.1"/>
    </source>
</evidence>
<dbReference type="Proteomes" id="UP001589854">
    <property type="component" value="Unassembled WGS sequence"/>
</dbReference>
<keyword evidence="2" id="KW-1185">Reference proteome</keyword>
<protein>
    <submittedName>
        <fullName evidence="1">Uncharacterized protein</fullName>
    </submittedName>
</protein>
<organism evidence="1 2">
    <name type="scientific">Metabacillus herbersteinensis</name>
    <dbReference type="NCBI Taxonomy" id="283816"/>
    <lineage>
        <taxon>Bacteria</taxon>
        <taxon>Bacillati</taxon>
        <taxon>Bacillota</taxon>
        <taxon>Bacilli</taxon>
        <taxon>Bacillales</taxon>
        <taxon>Bacillaceae</taxon>
        <taxon>Metabacillus</taxon>
    </lineage>
</organism>
<gene>
    <name evidence="1" type="ORF">ACFFIX_19440</name>
</gene>
<accession>A0ABV6GJD0</accession>
<sequence>MDMNYVETWWTTGSGSFVSNRKLKMEQRGKSHWGDKYNSTEIKTVYPSSNSNQRFDAPDSWYPVWEGWVGATSTSTAVINGTSYSLSVSCRIL</sequence>
<proteinExistence type="predicted"/>
<evidence type="ECO:0000313" key="2">
    <source>
        <dbReference type="Proteomes" id="UP001589854"/>
    </source>
</evidence>
<reference evidence="1 2" key="1">
    <citation type="submission" date="2024-09" db="EMBL/GenBank/DDBJ databases">
        <authorList>
            <person name="Sun Q."/>
            <person name="Mori K."/>
        </authorList>
    </citation>
    <scope>NUCLEOTIDE SEQUENCE [LARGE SCALE GENOMIC DNA]</scope>
    <source>
        <strain evidence="1 2">CCM 7228</strain>
    </source>
</reference>
<dbReference type="EMBL" id="JBHLVO010000022">
    <property type="protein sequence ID" value="MFC0273568.1"/>
    <property type="molecule type" value="Genomic_DNA"/>
</dbReference>
<comment type="caution">
    <text evidence="1">The sequence shown here is derived from an EMBL/GenBank/DDBJ whole genome shotgun (WGS) entry which is preliminary data.</text>
</comment>
<name>A0ABV6GJD0_9BACI</name>